<dbReference type="InterPro" id="IPR058625">
    <property type="entry name" value="MdtA-like_BSH"/>
</dbReference>
<dbReference type="Gene3D" id="1.10.287.470">
    <property type="entry name" value="Helix hairpin bin"/>
    <property type="match status" value="1"/>
</dbReference>
<name>A0ABT0D6Z8_9HYPH</name>
<evidence type="ECO:0000259" key="7">
    <source>
        <dbReference type="Pfam" id="PF25967"/>
    </source>
</evidence>
<dbReference type="Gene3D" id="2.40.420.20">
    <property type="match status" value="1"/>
</dbReference>
<dbReference type="EMBL" id="JALKCH010000002">
    <property type="protein sequence ID" value="MCK0195726.1"/>
    <property type="molecule type" value="Genomic_DNA"/>
</dbReference>
<feature type="domain" description="Multidrug resistance protein MdtA-like alpha-helical hairpin" evidence="4">
    <location>
        <begin position="109"/>
        <end position="178"/>
    </location>
</feature>
<keyword evidence="9" id="KW-1185">Reference proteome</keyword>
<evidence type="ECO:0000313" key="9">
    <source>
        <dbReference type="Proteomes" id="UP001203284"/>
    </source>
</evidence>
<dbReference type="Pfam" id="PF25917">
    <property type="entry name" value="BSH_RND"/>
    <property type="match status" value="1"/>
</dbReference>
<evidence type="ECO:0000259" key="6">
    <source>
        <dbReference type="Pfam" id="PF25944"/>
    </source>
</evidence>
<comment type="subcellular location">
    <subcellularLocation>
        <location evidence="1">Cell envelope</location>
    </subcellularLocation>
</comment>
<feature type="compositionally biased region" description="Pro residues" evidence="3">
    <location>
        <begin position="387"/>
        <end position="407"/>
    </location>
</feature>
<evidence type="ECO:0000256" key="2">
    <source>
        <dbReference type="ARBA" id="ARBA00009477"/>
    </source>
</evidence>
<dbReference type="SUPFAM" id="SSF111369">
    <property type="entry name" value="HlyD-like secretion proteins"/>
    <property type="match status" value="1"/>
</dbReference>
<evidence type="ECO:0000256" key="3">
    <source>
        <dbReference type="SAM" id="MobiDB-lite"/>
    </source>
</evidence>
<protein>
    <submittedName>
        <fullName evidence="8">Efflux RND transporter periplasmic adaptor subunit</fullName>
    </submittedName>
</protein>
<evidence type="ECO:0000256" key="1">
    <source>
        <dbReference type="ARBA" id="ARBA00004196"/>
    </source>
</evidence>
<organism evidence="8 9">
    <name type="scientific">Ancylobacter crimeensis</name>
    <dbReference type="NCBI Taxonomy" id="2579147"/>
    <lineage>
        <taxon>Bacteria</taxon>
        <taxon>Pseudomonadati</taxon>
        <taxon>Pseudomonadota</taxon>
        <taxon>Alphaproteobacteria</taxon>
        <taxon>Hyphomicrobiales</taxon>
        <taxon>Xanthobacteraceae</taxon>
        <taxon>Ancylobacter</taxon>
    </lineage>
</organism>
<dbReference type="PANTHER" id="PTHR30158">
    <property type="entry name" value="ACRA/E-RELATED COMPONENT OF DRUG EFFLUX TRANSPORTER"/>
    <property type="match status" value="1"/>
</dbReference>
<dbReference type="Gene3D" id="2.40.50.100">
    <property type="match status" value="1"/>
</dbReference>
<dbReference type="Pfam" id="PF25876">
    <property type="entry name" value="HH_MFP_RND"/>
    <property type="match status" value="1"/>
</dbReference>
<dbReference type="PROSITE" id="PS51257">
    <property type="entry name" value="PROKAR_LIPOPROTEIN"/>
    <property type="match status" value="1"/>
</dbReference>
<dbReference type="Gene3D" id="2.40.30.170">
    <property type="match status" value="1"/>
</dbReference>
<dbReference type="RefSeq" id="WP_247026177.1">
    <property type="nucleotide sequence ID" value="NZ_JALKCH010000002.1"/>
</dbReference>
<dbReference type="PANTHER" id="PTHR30158:SF24">
    <property type="entry name" value="HLYD FAMILY SECRETION PROTEIN"/>
    <property type="match status" value="1"/>
</dbReference>
<proteinExistence type="inferred from homology"/>
<feature type="domain" description="Multidrug resistance protein MdtA-like barrel-sandwich hybrid" evidence="5">
    <location>
        <begin position="68"/>
        <end position="208"/>
    </location>
</feature>
<dbReference type="Pfam" id="PF25967">
    <property type="entry name" value="RND-MFP_C"/>
    <property type="match status" value="1"/>
</dbReference>
<evidence type="ECO:0000259" key="4">
    <source>
        <dbReference type="Pfam" id="PF25876"/>
    </source>
</evidence>
<feature type="domain" description="Multidrug resistance protein MdtA-like beta-barrel" evidence="6">
    <location>
        <begin position="215"/>
        <end position="302"/>
    </location>
</feature>
<evidence type="ECO:0000313" key="8">
    <source>
        <dbReference type="EMBL" id="MCK0195726.1"/>
    </source>
</evidence>
<dbReference type="Proteomes" id="UP001203284">
    <property type="component" value="Unassembled WGS sequence"/>
</dbReference>
<accession>A0ABT0D6Z8</accession>
<dbReference type="InterPro" id="IPR006143">
    <property type="entry name" value="RND_pump_MFP"/>
</dbReference>
<sequence length="407" mass="42958">MRRDHRARSRTRRVWAAIALAGTGLWLSGCEEKNTYVPPPPARVTVAAPLQQSIVPALAFTGNTAAINAVDLVARVEGFLTAIDYTDGALVKKGDRLFLIQQNTYIANLDAAKASLTSAQAQQVNAAGEYNRQATLGKQDFSSQANVDKAKANLDMANAGVQSAEANLEIANINLGYTTVSAPFDGIVTRHLVDVGELVGHGAPTTLASIVQVDPIYVYFTVSEQQVLRIKEALAKGGQTLSDIGAVPVFIGLQTEEGYPHEGRLDYISPEVDPSTGTLQVRALLKNADHALMPGLFVRVKVPTRPVPDVLLVPDIAIGRAQQGSYVLTVNVDNVVEQKIISTGDLQGGYRVVRSGLAPSDRVIVTGIQRAAPGAKVDPQPAGPDDLPAPPGRPAAQPPAPATSPAP</sequence>
<comment type="similarity">
    <text evidence="2">Belongs to the membrane fusion protein (MFP) (TC 8.A.1) family.</text>
</comment>
<dbReference type="InterPro" id="IPR058627">
    <property type="entry name" value="MdtA-like_C"/>
</dbReference>
<gene>
    <name evidence="8" type="ORF">MWN34_02250</name>
</gene>
<feature type="domain" description="Multidrug resistance protein MdtA-like C-terminal permuted SH3" evidence="7">
    <location>
        <begin position="309"/>
        <end position="370"/>
    </location>
</feature>
<dbReference type="InterPro" id="IPR058624">
    <property type="entry name" value="MdtA-like_HH"/>
</dbReference>
<evidence type="ECO:0000259" key="5">
    <source>
        <dbReference type="Pfam" id="PF25917"/>
    </source>
</evidence>
<comment type="caution">
    <text evidence="8">The sequence shown here is derived from an EMBL/GenBank/DDBJ whole genome shotgun (WGS) entry which is preliminary data.</text>
</comment>
<feature type="region of interest" description="Disordered" evidence="3">
    <location>
        <begin position="369"/>
        <end position="407"/>
    </location>
</feature>
<reference evidence="8 9" key="1">
    <citation type="submission" date="2022-04" db="EMBL/GenBank/DDBJ databases">
        <authorList>
            <person name="Grouzdev D.S."/>
            <person name="Pantiukh K.S."/>
            <person name="Krutkina M.S."/>
        </authorList>
    </citation>
    <scope>NUCLEOTIDE SEQUENCE [LARGE SCALE GENOMIC DNA]</scope>
    <source>
        <strain evidence="8 9">6x-1</strain>
    </source>
</reference>
<dbReference type="InterPro" id="IPR058626">
    <property type="entry name" value="MdtA-like_b-barrel"/>
</dbReference>
<dbReference type="NCBIfam" id="TIGR01730">
    <property type="entry name" value="RND_mfp"/>
    <property type="match status" value="1"/>
</dbReference>
<dbReference type="Pfam" id="PF25944">
    <property type="entry name" value="Beta-barrel_RND"/>
    <property type="match status" value="1"/>
</dbReference>